<name>A0A7X6MAD1_9ACTN</name>
<dbReference type="RefSeq" id="WP_061078441.1">
    <property type="nucleotide sequence ID" value="NZ_JAAXPG010000006.1"/>
</dbReference>
<keyword evidence="2" id="KW-0472">Membrane</keyword>
<feature type="transmembrane region" description="Helical" evidence="2">
    <location>
        <begin position="63"/>
        <end position="84"/>
    </location>
</feature>
<accession>A0A7X6MAD1</accession>
<dbReference type="EMBL" id="JAAXPG010000006">
    <property type="protein sequence ID" value="NKY97696.1"/>
    <property type="molecule type" value="Genomic_DNA"/>
</dbReference>
<feature type="transmembrane region" description="Helical" evidence="2">
    <location>
        <begin position="38"/>
        <end position="57"/>
    </location>
</feature>
<keyword evidence="2" id="KW-0812">Transmembrane</keyword>
<feature type="region of interest" description="Disordered" evidence="1">
    <location>
        <begin position="1"/>
        <end position="31"/>
    </location>
</feature>
<keyword evidence="4" id="KW-1185">Reference proteome</keyword>
<organism evidence="3 4">
    <name type="scientific">Nocardiopsis alborubida</name>
    <dbReference type="NCBI Taxonomy" id="146802"/>
    <lineage>
        <taxon>Bacteria</taxon>
        <taxon>Bacillati</taxon>
        <taxon>Actinomycetota</taxon>
        <taxon>Actinomycetes</taxon>
        <taxon>Streptosporangiales</taxon>
        <taxon>Nocardiopsidaceae</taxon>
        <taxon>Nocardiopsis</taxon>
    </lineage>
</organism>
<comment type="caution">
    <text evidence="3">The sequence shown here is derived from an EMBL/GenBank/DDBJ whole genome shotgun (WGS) entry which is preliminary data.</text>
</comment>
<evidence type="ECO:0000256" key="2">
    <source>
        <dbReference type="SAM" id="Phobius"/>
    </source>
</evidence>
<dbReference type="Proteomes" id="UP000553209">
    <property type="component" value="Unassembled WGS sequence"/>
</dbReference>
<proteinExistence type="predicted"/>
<evidence type="ECO:0000313" key="4">
    <source>
        <dbReference type="Proteomes" id="UP000553209"/>
    </source>
</evidence>
<reference evidence="3 4" key="1">
    <citation type="submission" date="2020-04" db="EMBL/GenBank/DDBJ databases">
        <title>MicrobeNet Type strains.</title>
        <authorList>
            <person name="Nicholson A.C."/>
        </authorList>
    </citation>
    <scope>NUCLEOTIDE SEQUENCE [LARGE SCALE GENOMIC DNA]</scope>
    <source>
        <strain evidence="3 4">ATCC 23612</strain>
    </source>
</reference>
<protein>
    <submittedName>
        <fullName evidence="3">Uncharacterized protein</fullName>
    </submittedName>
</protein>
<sequence>MPDDPYRIDAPTAGAPSPSVPQPLPAPSRPRRTPARRALLALLGVVFAGSAVANGTLSLLGHTLVGSAFGLTALVSLIALIVLARRGDR</sequence>
<dbReference type="AlphaFoldDB" id="A0A7X6MAD1"/>
<feature type="compositionally biased region" description="Pro residues" evidence="1">
    <location>
        <begin position="18"/>
        <end position="28"/>
    </location>
</feature>
<keyword evidence="2" id="KW-1133">Transmembrane helix</keyword>
<evidence type="ECO:0000256" key="1">
    <source>
        <dbReference type="SAM" id="MobiDB-lite"/>
    </source>
</evidence>
<evidence type="ECO:0000313" key="3">
    <source>
        <dbReference type="EMBL" id="NKY97696.1"/>
    </source>
</evidence>
<gene>
    <name evidence="3" type="ORF">HGB44_08420</name>
</gene>